<dbReference type="Pfam" id="PF21175">
    <property type="entry name" value="RecR_C"/>
    <property type="match status" value="1"/>
</dbReference>
<keyword evidence="4 7" id="KW-0862">Zinc</keyword>
<dbReference type="GO" id="GO:0008270">
    <property type="term" value="F:zinc ion binding"/>
    <property type="evidence" value="ECO:0007669"/>
    <property type="project" value="UniProtKB-KW"/>
</dbReference>
<evidence type="ECO:0000256" key="1">
    <source>
        <dbReference type="ARBA" id="ARBA00022723"/>
    </source>
</evidence>
<evidence type="ECO:0000313" key="10">
    <source>
        <dbReference type="Proteomes" id="UP000034704"/>
    </source>
</evidence>
<dbReference type="InterPro" id="IPR000093">
    <property type="entry name" value="DNA_Rcmb_RecR"/>
</dbReference>
<proteinExistence type="inferred from homology"/>
<dbReference type="EMBL" id="LCDG01000003">
    <property type="protein sequence ID" value="KKS48056.1"/>
    <property type="molecule type" value="Genomic_DNA"/>
</dbReference>
<dbReference type="SUPFAM" id="SSF111304">
    <property type="entry name" value="Recombination protein RecR"/>
    <property type="match status" value="1"/>
</dbReference>
<evidence type="ECO:0000256" key="3">
    <source>
        <dbReference type="ARBA" id="ARBA00022771"/>
    </source>
</evidence>
<comment type="caution">
    <text evidence="7">Lacks conserved residue(s) required for the propagation of feature annotation.</text>
</comment>
<evidence type="ECO:0000256" key="2">
    <source>
        <dbReference type="ARBA" id="ARBA00022763"/>
    </source>
</evidence>
<keyword evidence="3 7" id="KW-0863">Zinc-finger</keyword>
<keyword evidence="2 7" id="KW-0227">DNA damage</keyword>
<evidence type="ECO:0000256" key="4">
    <source>
        <dbReference type="ARBA" id="ARBA00022833"/>
    </source>
</evidence>
<comment type="similarity">
    <text evidence="7">Belongs to the RecR family.</text>
</comment>
<protein>
    <recommendedName>
        <fullName evidence="7">Recombination protein RecR</fullName>
    </recommendedName>
</protein>
<dbReference type="Gene3D" id="1.10.8.420">
    <property type="entry name" value="RecR Domain 1"/>
    <property type="match status" value="1"/>
</dbReference>
<name>A0A0G1BP42_9BACT</name>
<dbReference type="SMART" id="SM00493">
    <property type="entry name" value="TOPRIM"/>
    <property type="match status" value="1"/>
</dbReference>
<dbReference type="GO" id="GO:0006310">
    <property type="term" value="P:DNA recombination"/>
    <property type="evidence" value="ECO:0007669"/>
    <property type="project" value="UniProtKB-UniRule"/>
</dbReference>
<keyword evidence="5 7" id="KW-0233">DNA recombination</keyword>
<dbReference type="AlphaFoldDB" id="A0A0G1BP42"/>
<dbReference type="STRING" id="1618756.UV12_C0003G0015"/>
<reference evidence="9 10" key="1">
    <citation type="journal article" date="2015" name="Nature">
        <title>rRNA introns, odd ribosomes, and small enigmatic genomes across a large radiation of phyla.</title>
        <authorList>
            <person name="Brown C.T."/>
            <person name="Hug L.A."/>
            <person name="Thomas B.C."/>
            <person name="Sharon I."/>
            <person name="Castelle C.J."/>
            <person name="Singh A."/>
            <person name="Wilkins M.J."/>
            <person name="Williams K.H."/>
            <person name="Banfield J.F."/>
        </authorList>
    </citation>
    <scope>NUCLEOTIDE SEQUENCE [LARGE SCALE GENOMIC DNA]</scope>
</reference>
<dbReference type="InterPro" id="IPR006171">
    <property type="entry name" value="TOPRIM_dom"/>
</dbReference>
<keyword evidence="1 7" id="KW-0479">Metal-binding</keyword>
<dbReference type="GO" id="GO:0003677">
    <property type="term" value="F:DNA binding"/>
    <property type="evidence" value="ECO:0007669"/>
    <property type="project" value="UniProtKB-UniRule"/>
</dbReference>
<dbReference type="InterPro" id="IPR023627">
    <property type="entry name" value="Rcmb_RecR"/>
</dbReference>
<evidence type="ECO:0000259" key="8">
    <source>
        <dbReference type="PROSITE" id="PS50880"/>
    </source>
</evidence>
<organism evidence="9 10">
    <name type="scientific">Candidatus Nomurabacteria bacterium GW2011_GWC2_42_20</name>
    <dbReference type="NCBI Taxonomy" id="1618756"/>
    <lineage>
        <taxon>Bacteria</taxon>
        <taxon>Candidatus Nomuraibacteriota</taxon>
    </lineage>
</organism>
<dbReference type="HAMAP" id="MF_00017">
    <property type="entry name" value="RecR"/>
    <property type="match status" value="1"/>
</dbReference>
<gene>
    <name evidence="7" type="primary">recR</name>
    <name evidence="9" type="ORF">UV12_C0003G0015</name>
</gene>
<evidence type="ECO:0000313" key="9">
    <source>
        <dbReference type="EMBL" id="KKS48056.1"/>
    </source>
</evidence>
<evidence type="ECO:0000256" key="5">
    <source>
        <dbReference type="ARBA" id="ARBA00023172"/>
    </source>
</evidence>
<feature type="domain" description="Toprim" evidence="8">
    <location>
        <begin position="83"/>
        <end position="185"/>
    </location>
</feature>
<dbReference type="PROSITE" id="PS50880">
    <property type="entry name" value="TOPRIM"/>
    <property type="match status" value="1"/>
</dbReference>
<evidence type="ECO:0000256" key="7">
    <source>
        <dbReference type="HAMAP-Rule" id="MF_00017"/>
    </source>
</evidence>
<evidence type="ECO:0000256" key="6">
    <source>
        <dbReference type="ARBA" id="ARBA00023204"/>
    </source>
</evidence>
<dbReference type="GO" id="GO:0006281">
    <property type="term" value="P:DNA repair"/>
    <property type="evidence" value="ECO:0007669"/>
    <property type="project" value="UniProtKB-UniRule"/>
</dbReference>
<sequence>MSSIENLSHLFMKFPGIGTRQAKRFVYFLLAQDPYFVDSLAREISALKKDIAQCAGCFRFYQKRISSNSSTLCDICVDDADSSTLMVVEKDTDLESVRRSGGYAGRYFILGGTIPVLERDPASKIRIRELLERIEGSATDGLTEIILALSVNPEGDFTHDYILKVITPLAEQLGITITTLGRGLSTGTELEYSDSDTLRHALKNRG</sequence>
<dbReference type="Gene3D" id="3.40.1360.10">
    <property type="match status" value="1"/>
</dbReference>
<dbReference type="PANTHER" id="PTHR30446">
    <property type="entry name" value="RECOMBINATION PROTEIN RECR"/>
    <property type="match status" value="1"/>
</dbReference>
<comment type="caution">
    <text evidence="9">The sequence shown here is derived from an EMBL/GenBank/DDBJ whole genome shotgun (WGS) entry which is preliminary data.</text>
</comment>
<comment type="function">
    <text evidence="7">May play a role in DNA repair. It seems to be involved in an RecBC-independent recombinational process of DNA repair. It may act with RecF and RecO.</text>
</comment>
<dbReference type="Pfam" id="PF13662">
    <property type="entry name" value="Toprim_4"/>
    <property type="match status" value="1"/>
</dbReference>
<dbReference type="Proteomes" id="UP000034704">
    <property type="component" value="Unassembled WGS sequence"/>
</dbReference>
<keyword evidence="6 7" id="KW-0234">DNA repair</keyword>
<dbReference type="PANTHER" id="PTHR30446:SF0">
    <property type="entry name" value="RECOMBINATION PROTEIN RECR"/>
    <property type="match status" value="1"/>
</dbReference>
<accession>A0A0G1BP42</accession>